<dbReference type="InterPro" id="IPR028389">
    <property type="entry name" value="POT1"/>
</dbReference>
<comment type="caution">
    <text evidence="6">The sequence shown here is derived from an EMBL/GenBank/DDBJ whole genome shotgun (WGS) entry which is preliminary data.</text>
</comment>
<comment type="subcellular location">
    <subcellularLocation>
        <location evidence="1">Chromosome</location>
        <location evidence="1">Telomere</location>
    </subcellularLocation>
</comment>
<dbReference type="GO" id="GO:0010521">
    <property type="term" value="F:telomerase inhibitor activity"/>
    <property type="evidence" value="ECO:0007669"/>
    <property type="project" value="TreeGrafter"/>
</dbReference>
<evidence type="ECO:0000256" key="3">
    <source>
        <dbReference type="ARBA" id="ARBA00022895"/>
    </source>
</evidence>
<dbReference type="Proteomes" id="UP000541558">
    <property type="component" value="Unassembled WGS sequence"/>
</dbReference>
<dbReference type="GO" id="GO:0032210">
    <property type="term" value="P:regulation of telomere maintenance via telomerase"/>
    <property type="evidence" value="ECO:0007669"/>
    <property type="project" value="TreeGrafter"/>
</dbReference>
<dbReference type="GO" id="GO:0016233">
    <property type="term" value="P:telomere capping"/>
    <property type="evidence" value="ECO:0007669"/>
    <property type="project" value="TreeGrafter"/>
</dbReference>
<protein>
    <recommendedName>
        <fullName evidence="5">Telomeric single stranded DNA binding POT1/Cdc13 domain-containing protein</fullName>
    </recommendedName>
</protein>
<feature type="domain" description="Telomeric single stranded DNA binding POT1/Cdc13" evidence="5">
    <location>
        <begin position="86"/>
        <end position="166"/>
    </location>
</feature>
<reference evidence="6 7" key="1">
    <citation type="journal article" date="2020" name="ISME J.">
        <title>Uncovering the hidden diversity of litter-decomposition mechanisms in mushroom-forming fungi.</title>
        <authorList>
            <person name="Floudas D."/>
            <person name="Bentzer J."/>
            <person name="Ahren D."/>
            <person name="Johansson T."/>
            <person name="Persson P."/>
            <person name="Tunlid A."/>
        </authorList>
    </citation>
    <scope>NUCLEOTIDE SEQUENCE [LARGE SCALE GENOMIC DNA]</scope>
    <source>
        <strain evidence="6 7">CBS 175.51</strain>
    </source>
</reference>
<dbReference type="PANTHER" id="PTHR14513">
    <property type="entry name" value="PROTECTION OF TELOMERES 1"/>
    <property type="match status" value="1"/>
</dbReference>
<dbReference type="PANTHER" id="PTHR14513:SF0">
    <property type="entry name" value="PROTECTION OF TELOMERES PROTEIN 1"/>
    <property type="match status" value="1"/>
</dbReference>
<dbReference type="EMBL" id="JAACJK010000001">
    <property type="protein sequence ID" value="KAF5342405.1"/>
    <property type="molecule type" value="Genomic_DNA"/>
</dbReference>
<dbReference type="GO" id="GO:0000783">
    <property type="term" value="C:nuclear telomere cap complex"/>
    <property type="evidence" value="ECO:0007669"/>
    <property type="project" value="TreeGrafter"/>
</dbReference>
<dbReference type="Gene3D" id="2.40.50.140">
    <property type="entry name" value="Nucleic acid-binding proteins"/>
    <property type="match status" value="1"/>
</dbReference>
<sequence>MKRPSSCTVAENDPKRMKYAEAVTEKIDQLVDAEASIIHAQDLEVDVMRPPYSFISMNTLSRNYGSVNVIGIVLESEYRARATRGTMGILVSCTHPDLQLTLSTDWKLSIRIGDANTRPGERECVNLFAKNEADLPNPSIGDIIILKGVKDKEYQSAPQLVGSSGAYTWDIVSRKPCTEPFKPAEEDFCLWLLDWDSENKDTEAVSEILGVEVVKPVPEGRVHTLFNGIQASLAGRGFIDDTVEVHWTTDYTRNPEWESRNSNFNKFYDWCPPAEAVPVPH</sequence>
<evidence type="ECO:0000256" key="1">
    <source>
        <dbReference type="ARBA" id="ARBA00004574"/>
    </source>
</evidence>
<dbReference type="SUPFAM" id="SSF50249">
    <property type="entry name" value="Nucleic acid-binding proteins"/>
    <property type="match status" value="1"/>
</dbReference>
<name>A0A8H5CII4_9AGAR</name>
<dbReference type="AlphaFoldDB" id="A0A8H5CII4"/>
<keyword evidence="7" id="KW-1185">Reference proteome</keyword>
<dbReference type="OrthoDB" id="2186770at2759"/>
<dbReference type="InterPro" id="IPR012340">
    <property type="entry name" value="NA-bd_OB-fold"/>
</dbReference>
<proteinExistence type="predicted"/>
<evidence type="ECO:0000256" key="2">
    <source>
        <dbReference type="ARBA" id="ARBA00022454"/>
    </source>
</evidence>
<keyword evidence="2" id="KW-0158">Chromosome</keyword>
<keyword evidence="3" id="KW-0779">Telomere</keyword>
<evidence type="ECO:0000313" key="7">
    <source>
        <dbReference type="Proteomes" id="UP000541558"/>
    </source>
</evidence>
<gene>
    <name evidence="6" type="ORF">D9611_001389</name>
</gene>
<evidence type="ECO:0000256" key="4">
    <source>
        <dbReference type="ARBA" id="ARBA00023125"/>
    </source>
</evidence>
<organism evidence="6 7">
    <name type="scientific">Ephemerocybe angulata</name>
    <dbReference type="NCBI Taxonomy" id="980116"/>
    <lineage>
        <taxon>Eukaryota</taxon>
        <taxon>Fungi</taxon>
        <taxon>Dikarya</taxon>
        <taxon>Basidiomycota</taxon>
        <taxon>Agaricomycotina</taxon>
        <taxon>Agaricomycetes</taxon>
        <taxon>Agaricomycetidae</taxon>
        <taxon>Agaricales</taxon>
        <taxon>Agaricineae</taxon>
        <taxon>Psathyrellaceae</taxon>
        <taxon>Ephemerocybe</taxon>
    </lineage>
</organism>
<dbReference type="InterPro" id="IPR011564">
    <property type="entry name" value="Telomer_end-bd_POT1/Cdc13"/>
</dbReference>
<evidence type="ECO:0000313" key="6">
    <source>
        <dbReference type="EMBL" id="KAF5342405.1"/>
    </source>
</evidence>
<accession>A0A8H5CII4</accession>
<evidence type="ECO:0000259" key="5">
    <source>
        <dbReference type="Pfam" id="PF02765"/>
    </source>
</evidence>
<keyword evidence="4" id="KW-0238">DNA-binding</keyword>
<dbReference type="Pfam" id="PF02765">
    <property type="entry name" value="POT1"/>
    <property type="match status" value="1"/>
</dbReference>
<dbReference type="GO" id="GO:0098505">
    <property type="term" value="F:G-rich strand telomeric DNA binding"/>
    <property type="evidence" value="ECO:0007669"/>
    <property type="project" value="TreeGrafter"/>
</dbReference>